<name>A0A5C8PS39_9HYPH</name>
<comment type="subcellular location">
    <subcellularLocation>
        <location evidence="1">Cell membrane</location>
        <topology evidence="1">Multi-pass membrane protein</topology>
    </subcellularLocation>
</comment>
<dbReference type="RefSeq" id="WP_147846447.1">
    <property type="nucleotide sequence ID" value="NZ_VDUZ01000007.1"/>
</dbReference>
<evidence type="ECO:0000313" key="7">
    <source>
        <dbReference type="EMBL" id="TXL78178.1"/>
    </source>
</evidence>
<proteinExistence type="predicted"/>
<protein>
    <submittedName>
        <fullName evidence="7">MFS transporter</fullName>
    </submittedName>
</protein>
<feature type="transmembrane region" description="Helical" evidence="6">
    <location>
        <begin position="354"/>
        <end position="372"/>
    </location>
</feature>
<feature type="transmembrane region" description="Helical" evidence="6">
    <location>
        <begin position="176"/>
        <end position="201"/>
    </location>
</feature>
<evidence type="ECO:0000256" key="4">
    <source>
        <dbReference type="ARBA" id="ARBA00022989"/>
    </source>
</evidence>
<keyword evidence="2" id="KW-1003">Cell membrane</keyword>
<dbReference type="GO" id="GO:0022857">
    <property type="term" value="F:transmembrane transporter activity"/>
    <property type="evidence" value="ECO:0007669"/>
    <property type="project" value="InterPro"/>
</dbReference>
<keyword evidence="3 6" id="KW-0812">Transmembrane</keyword>
<evidence type="ECO:0000256" key="5">
    <source>
        <dbReference type="ARBA" id="ARBA00023136"/>
    </source>
</evidence>
<evidence type="ECO:0000313" key="8">
    <source>
        <dbReference type="Proteomes" id="UP000321638"/>
    </source>
</evidence>
<evidence type="ECO:0000256" key="3">
    <source>
        <dbReference type="ARBA" id="ARBA00022692"/>
    </source>
</evidence>
<accession>A0A5C8PS39</accession>
<dbReference type="GO" id="GO:0005886">
    <property type="term" value="C:plasma membrane"/>
    <property type="evidence" value="ECO:0007669"/>
    <property type="project" value="UniProtKB-SubCell"/>
</dbReference>
<feature type="transmembrane region" description="Helical" evidence="6">
    <location>
        <begin position="321"/>
        <end position="342"/>
    </location>
</feature>
<feature type="transmembrane region" description="Helical" evidence="6">
    <location>
        <begin position="90"/>
        <end position="118"/>
    </location>
</feature>
<feature type="transmembrane region" description="Helical" evidence="6">
    <location>
        <begin position="297"/>
        <end position="315"/>
    </location>
</feature>
<dbReference type="OrthoDB" id="7283966at2"/>
<dbReference type="Proteomes" id="UP000321638">
    <property type="component" value="Unassembled WGS sequence"/>
</dbReference>
<dbReference type="PANTHER" id="PTHR23513:SF11">
    <property type="entry name" value="STAPHYLOFERRIN A TRANSPORTER"/>
    <property type="match status" value="1"/>
</dbReference>
<dbReference type="AlphaFoldDB" id="A0A5C8PS39"/>
<feature type="transmembrane region" description="Helical" evidence="6">
    <location>
        <begin position="41"/>
        <end position="70"/>
    </location>
</feature>
<feature type="transmembrane region" description="Helical" evidence="6">
    <location>
        <begin position="378"/>
        <end position="400"/>
    </location>
</feature>
<sequence length="416" mass="43646">MRLIARVPALAPFGVRSFRFQWPADLATSWAFEMETLILGWYILVETGSVVILAAFGSLQFLGTLVAPLFGVAGDRIGYRNLLCLMRATYATLAAILMILFLTGTASPAAVFAVAVAAGTVRPSDLVMRNVLIGDTMPPALLMRAMGVSRTTMDSARVAGALAGAGLVASLGTGPAYIAICGFYVLSLLLTLGVAGGGALAPGTARMRASPLRDLRDGLAYIWSTPPLRATMYLAFLVNLTVFPLTGALLAHVAKDVYHLDQRGLGWLVASFAAGALTGSIALSVLGAAIRPARIMLVYGVLWYAATIAFAHAAGPTLGCAILLVAGLVQSLCMVPMAVALLRTVPPALRGCIMGVRMLAVYGYPVGLLAAGPLIERFGFAATATAYCTVGLCFLLVIAVRWREHLWRTDAVANTL</sequence>
<dbReference type="PANTHER" id="PTHR23513">
    <property type="entry name" value="INTEGRAL MEMBRANE EFFLUX PROTEIN-RELATED"/>
    <property type="match status" value="1"/>
</dbReference>
<dbReference type="Pfam" id="PF07690">
    <property type="entry name" value="MFS_1"/>
    <property type="match status" value="1"/>
</dbReference>
<evidence type="ECO:0000256" key="6">
    <source>
        <dbReference type="SAM" id="Phobius"/>
    </source>
</evidence>
<comment type="caution">
    <text evidence="7">The sequence shown here is derived from an EMBL/GenBank/DDBJ whole genome shotgun (WGS) entry which is preliminary data.</text>
</comment>
<dbReference type="InterPro" id="IPR011701">
    <property type="entry name" value="MFS"/>
</dbReference>
<keyword evidence="5 6" id="KW-0472">Membrane</keyword>
<gene>
    <name evidence="7" type="ORF">FHP25_08235</name>
</gene>
<reference evidence="7 8" key="1">
    <citation type="submission" date="2019-06" db="EMBL/GenBank/DDBJ databases">
        <title>New taxonomy in bacterial strain CC-CFT640, isolated from vineyard.</title>
        <authorList>
            <person name="Lin S.-Y."/>
            <person name="Tsai C.-F."/>
            <person name="Young C.-C."/>
        </authorList>
    </citation>
    <scope>NUCLEOTIDE SEQUENCE [LARGE SCALE GENOMIC DNA]</scope>
    <source>
        <strain evidence="7 8">CC-CFT640</strain>
    </source>
</reference>
<dbReference type="Gene3D" id="1.20.1250.20">
    <property type="entry name" value="MFS general substrate transporter like domains"/>
    <property type="match status" value="1"/>
</dbReference>
<dbReference type="CDD" id="cd06173">
    <property type="entry name" value="MFS_MefA_like"/>
    <property type="match status" value="1"/>
</dbReference>
<feature type="transmembrane region" description="Helical" evidence="6">
    <location>
        <begin position="233"/>
        <end position="253"/>
    </location>
</feature>
<keyword evidence="8" id="KW-1185">Reference proteome</keyword>
<dbReference type="InterPro" id="IPR036259">
    <property type="entry name" value="MFS_trans_sf"/>
</dbReference>
<keyword evidence="4 6" id="KW-1133">Transmembrane helix</keyword>
<feature type="transmembrane region" description="Helical" evidence="6">
    <location>
        <begin position="265"/>
        <end position="290"/>
    </location>
</feature>
<organism evidence="7 8">
    <name type="scientific">Vineibacter terrae</name>
    <dbReference type="NCBI Taxonomy" id="2586908"/>
    <lineage>
        <taxon>Bacteria</taxon>
        <taxon>Pseudomonadati</taxon>
        <taxon>Pseudomonadota</taxon>
        <taxon>Alphaproteobacteria</taxon>
        <taxon>Hyphomicrobiales</taxon>
        <taxon>Vineibacter</taxon>
    </lineage>
</organism>
<dbReference type="EMBL" id="VDUZ01000007">
    <property type="protein sequence ID" value="TXL78178.1"/>
    <property type="molecule type" value="Genomic_DNA"/>
</dbReference>
<evidence type="ECO:0000256" key="2">
    <source>
        <dbReference type="ARBA" id="ARBA00022475"/>
    </source>
</evidence>
<evidence type="ECO:0000256" key="1">
    <source>
        <dbReference type="ARBA" id="ARBA00004651"/>
    </source>
</evidence>
<dbReference type="SUPFAM" id="SSF103473">
    <property type="entry name" value="MFS general substrate transporter"/>
    <property type="match status" value="1"/>
</dbReference>